<accession>A0A919Q1C2</accession>
<dbReference type="Proteomes" id="UP000660611">
    <property type="component" value="Unassembled WGS sequence"/>
</dbReference>
<proteinExistence type="predicted"/>
<protein>
    <submittedName>
        <fullName evidence="1">Uncharacterized protein</fullName>
    </submittedName>
</protein>
<dbReference type="SUPFAM" id="SSF82171">
    <property type="entry name" value="DPP6 N-terminal domain-like"/>
    <property type="match status" value="1"/>
</dbReference>
<name>A0A919Q1C2_9ACTN</name>
<reference evidence="1" key="1">
    <citation type="submission" date="2021-01" db="EMBL/GenBank/DDBJ databases">
        <title>Whole genome shotgun sequence of Dactylosporangium siamense NBRC 106093.</title>
        <authorList>
            <person name="Komaki H."/>
            <person name="Tamura T."/>
        </authorList>
    </citation>
    <scope>NUCLEOTIDE SEQUENCE</scope>
    <source>
        <strain evidence="1">NBRC 106093</strain>
    </source>
</reference>
<dbReference type="EMBL" id="BONQ01000178">
    <property type="protein sequence ID" value="GIG52413.1"/>
    <property type="molecule type" value="Genomic_DNA"/>
</dbReference>
<evidence type="ECO:0000313" key="2">
    <source>
        <dbReference type="Proteomes" id="UP000660611"/>
    </source>
</evidence>
<sequence length="273" mass="28333">MAWQSDTVLLYVARLDGANEVRSVRSDRRPVSGDPAIPGLRSVCEPVDYGLRPLAGGKVAVSVLCSGGAGTELFEYDGQAVGWGDTQAGHVIGQWDGVGGYGVLIGFHCTGLVQLGAKVGAALTVPTGVGPVRVDEPRASCAFDQMNAGWPMPHGRGVDFLVALESAGLQDDLRRRSPWTLFRVEGGQSAAAVRDGFVDVRGAASSGDGGTVVIAAERDGLRALWAVDMPGGGVRKLADGFFGAVSFAPDGKRFAAVLLGGAKNDEIRVLTLK</sequence>
<organism evidence="1 2">
    <name type="scientific">Dactylosporangium siamense</name>
    <dbReference type="NCBI Taxonomy" id="685454"/>
    <lineage>
        <taxon>Bacteria</taxon>
        <taxon>Bacillati</taxon>
        <taxon>Actinomycetota</taxon>
        <taxon>Actinomycetes</taxon>
        <taxon>Micromonosporales</taxon>
        <taxon>Micromonosporaceae</taxon>
        <taxon>Dactylosporangium</taxon>
    </lineage>
</organism>
<gene>
    <name evidence="1" type="ORF">Dsi01nite_104540</name>
</gene>
<keyword evidence="2" id="KW-1185">Reference proteome</keyword>
<dbReference type="InterPro" id="IPR011042">
    <property type="entry name" value="6-blade_b-propeller_TolB-like"/>
</dbReference>
<dbReference type="Gene3D" id="2.120.10.30">
    <property type="entry name" value="TolB, C-terminal domain"/>
    <property type="match status" value="1"/>
</dbReference>
<dbReference type="AlphaFoldDB" id="A0A919Q1C2"/>
<comment type="caution">
    <text evidence="1">The sequence shown here is derived from an EMBL/GenBank/DDBJ whole genome shotgun (WGS) entry which is preliminary data.</text>
</comment>
<evidence type="ECO:0000313" key="1">
    <source>
        <dbReference type="EMBL" id="GIG52413.1"/>
    </source>
</evidence>